<dbReference type="InterPro" id="IPR029052">
    <property type="entry name" value="Metallo-depent_PP-like"/>
</dbReference>
<dbReference type="PANTHER" id="PTHR42850">
    <property type="entry name" value="METALLOPHOSPHOESTERASE"/>
    <property type="match status" value="1"/>
</dbReference>
<evidence type="ECO:0000259" key="1">
    <source>
        <dbReference type="Pfam" id="PF00149"/>
    </source>
</evidence>
<evidence type="ECO:0000313" key="2">
    <source>
        <dbReference type="EMBL" id="PWR21699.1"/>
    </source>
</evidence>
<protein>
    <recommendedName>
        <fullName evidence="1">Calcineurin-like phosphoesterase domain-containing protein</fullName>
    </recommendedName>
</protein>
<comment type="caution">
    <text evidence="2">The sequence shown here is derived from an EMBL/GenBank/DDBJ whole genome shotgun (WGS) entry which is preliminary data.</text>
</comment>
<accession>A0A317E3Y0</accession>
<organism evidence="2 3">
    <name type="scientific">Zavarzinia compransoris</name>
    <dbReference type="NCBI Taxonomy" id="1264899"/>
    <lineage>
        <taxon>Bacteria</taxon>
        <taxon>Pseudomonadati</taxon>
        <taxon>Pseudomonadota</taxon>
        <taxon>Alphaproteobacteria</taxon>
        <taxon>Rhodospirillales</taxon>
        <taxon>Zavarziniaceae</taxon>
        <taxon>Zavarzinia</taxon>
    </lineage>
</organism>
<dbReference type="InterPro" id="IPR050126">
    <property type="entry name" value="Ap4A_hydrolase"/>
</dbReference>
<dbReference type="PANTHER" id="PTHR42850:SF4">
    <property type="entry name" value="ZINC-DEPENDENT ENDOPOLYPHOSPHATASE"/>
    <property type="match status" value="1"/>
</dbReference>
<dbReference type="GO" id="GO:0016791">
    <property type="term" value="F:phosphatase activity"/>
    <property type="evidence" value="ECO:0007669"/>
    <property type="project" value="TreeGrafter"/>
</dbReference>
<dbReference type="GO" id="GO:0008803">
    <property type="term" value="F:bis(5'-nucleosyl)-tetraphosphatase (symmetrical) activity"/>
    <property type="evidence" value="ECO:0007669"/>
    <property type="project" value="TreeGrafter"/>
</dbReference>
<dbReference type="Pfam" id="PF00149">
    <property type="entry name" value="Metallophos"/>
    <property type="match status" value="1"/>
</dbReference>
<dbReference type="OrthoDB" id="9807890at2"/>
<dbReference type="Gene3D" id="3.60.21.10">
    <property type="match status" value="1"/>
</dbReference>
<dbReference type="Proteomes" id="UP000246077">
    <property type="component" value="Unassembled WGS sequence"/>
</dbReference>
<dbReference type="GO" id="GO:0005737">
    <property type="term" value="C:cytoplasm"/>
    <property type="evidence" value="ECO:0007669"/>
    <property type="project" value="TreeGrafter"/>
</dbReference>
<dbReference type="EMBL" id="QGLF01000002">
    <property type="protein sequence ID" value="PWR21699.1"/>
    <property type="molecule type" value="Genomic_DNA"/>
</dbReference>
<feature type="domain" description="Calcineurin-like phosphoesterase" evidence="1">
    <location>
        <begin position="23"/>
        <end position="210"/>
    </location>
</feature>
<keyword evidence="3" id="KW-1185">Reference proteome</keyword>
<dbReference type="AlphaFoldDB" id="A0A317E3Y0"/>
<dbReference type="SUPFAM" id="SSF56300">
    <property type="entry name" value="Metallo-dependent phosphatases"/>
    <property type="match status" value="1"/>
</dbReference>
<proteinExistence type="predicted"/>
<reference evidence="3" key="1">
    <citation type="submission" date="2018-05" db="EMBL/GenBank/DDBJ databases">
        <title>Zavarzinia sp. HR-AS.</title>
        <authorList>
            <person name="Lee Y."/>
            <person name="Jeon C.O."/>
        </authorList>
    </citation>
    <scope>NUCLEOTIDE SEQUENCE [LARGE SCALE GENOMIC DNA]</scope>
    <source>
        <strain evidence="3">DSM 1231</strain>
    </source>
</reference>
<gene>
    <name evidence="2" type="ORF">DKG75_06790</name>
</gene>
<dbReference type="RefSeq" id="WP_109920344.1">
    <property type="nucleotide sequence ID" value="NZ_QGLF01000002.1"/>
</dbReference>
<sequence length="260" mass="28517">MTIEVTEHDWRPLPRATGFSGHVIGDIHGLRSALDAALALYARRGGRRLVTLGDYVDRGPDSLGVLDRLIAASGETELIALAGNHEQLMLQSLRRNAIDPLWYQNGGNMVFGPWTDDPLRPPLADLVGPARLAFLEGLGDYHRAGDLVFVHAGLPPAYRDFDAVIGAVTPWAAPGAVPKACPLQWIRHEFLDAGRNPGGVFVVHGHTIHPEVTVRPHRLSIDVGSYTTGRIALVEIDDDRFRHSVIEDPAQPARWRAARR</sequence>
<name>A0A317E3Y0_9PROT</name>
<evidence type="ECO:0000313" key="3">
    <source>
        <dbReference type="Proteomes" id="UP000246077"/>
    </source>
</evidence>
<dbReference type="InterPro" id="IPR004843">
    <property type="entry name" value="Calcineurin-like_PHP"/>
</dbReference>
<dbReference type="GO" id="GO:0110154">
    <property type="term" value="P:RNA decapping"/>
    <property type="evidence" value="ECO:0007669"/>
    <property type="project" value="TreeGrafter"/>
</dbReference>